<dbReference type="Proteomes" id="UP000184517">
    <property type="component" value="Unassembled WGS sequence"/>
</dbReference>
<dbReference type="Pfam" id="PF19795">
    <property type="entry name" value="DUF6279"/>
    <property type="match status" value="1"/>
</dbReference>
<sequence>MKKAKFPLVIIFSFLLSACSSSFVYNNIYWLLYWYVGDYVDFSSDQKATLDERIAAWQNWHRSTELEKYQTQLKNLRAKLDSGPLNQEQWLNEYDEAQQHLYHFRTKIAPELADIAQQLSPEQIAGILSIWKEKRQERQVEFDKQTEEEQLSRREERLAESVEDNIGTPDQRQVNIVKKYALQFIPTLNEQTAYQTTLQVAVRDIFVNRNRPDFKQQLVALISNPDQYKTSQYQAASEHNTRLYAQMFAELNLTLTQKQKLKLDAKLEDWISLIDDLISG</sequence>
<dbReference type="PROSITE" id="PS51257">
    <property type="entry name" value="PROKAR_LIPOPROTEIN"/>
    <property type="match status" value="1"/>
</dbReference>
<name>A0A1M4SQW2_9GAMM</name>
<dbReference type="OrthoDB" id="5767052at2"/>
<dbReference type="AlphaFoldDB" id="A0A1M4SQW2"/>
<gene>
    <name evidence="1" type="ORF">SAMN02745753_00093</name>
</gene>
<proteinExistence type="predicted"/>
<keyword evidence="2" id="KW-1185">Reference proteome</keyword>
<dbReference type="PIRSF" id="PIRSF028200">
    <property type="entry name" value="UCP028200"/>
    <property type="match status" value="1"/>
</dbReference>
<protein>
    <recommendedName>
        <fullName evidence="3">Lipoprotein</fullName>
    </recommendedName>
</protein>
<evidence type="ECO:0000313" key="1">
    <source>
        <dbReference type="EMBL" id="SHE34347.1"/>
    </source>
</evidence>
<dbReference type="RefSeq" id="WP_072837771.1">
    <property type="nucleotide sequence ID" value="NZ_FQVF01000002.1"/>
</dbReference>
<evidence type="ECO:0008006" key="3">
    <source>
        <dbReference type="Google" id="ProtNLM"/>
    </source>
</evidence>
<evidence type="ECO:0000313" key="2">
    <source>
        <dbReference type="Proteomes" id="UP000184517"/>
    </source>
</evidence>
<reference evidence="2" key="1">
    <citation type="submission" date="2016-11" db="EMBL/GenBank/DDBJ databases">
        <authorList>
            <person name="Varghese N."/>
            <person name="Submissions S."/>
        </authorList>
    </citation>
    <scope>NUCLEOTIDE SEQUENCE [LARGE SCALE GENOMIC DNA]</scope>
    <source>
        <strain evidence="2">DSM 16579</strain>
    </source>
</reference>
<dbReference type="EMBL" id="FQVF01000002">
    <property type="protein sequence ID" value="SHE34347.1"/>
    <property type="molecule type" value="Genomic_DNA"/>
</dbReference>
<dbReference type="InterPro" id="IPR016875">
    <property type="entry name" value="UCP028200"/>
</dbReference>
<dbReference type="STRING" id="1122206.SAMN02745753_00093"/>
<organism evidence="1 2">
    <name type="scientific">Marinomonas polaris DSM 16579</name>
    <dbReference type="NCBI Taxonomy" id="1122206"/>
    <lineage>
        <taxon>Bacteria</taxon>
        <taxon>Pseudomonadati</taxon>
        <taxon>Pseudomonadota</taxon>
        <taxon>Gammaproteobacteria</taxon>
        <taxon>Oceanospirillales</taxon>
        <taxon>Oceanospirillaceae</taxon>
        <taxon>Marinomonas</taxon>
    </lineage>
</organism>
<accession>A0A1M4SQW2</accession>